<dbReference type="EC" id="3.2.1.28" evidence="4"/>
<dbReference type="EnsemblProtists" id="PYU1_T010285">
    <property type="protein sequence ID" value="PYU1_T010285"/>
    <property type="gene ID" value="PYU1_G010265"/>
</dbReference>
<keyword evidence="2 4" id="KW-0378">Hydrolase</keyword>
<dbReference type="InterPro" id="IPR008928">
    <property type="entry name" value="6-hairpin_glycosidase_sf"/>
</dbReference>
<dbReference type="eggNOG" id="KOG0602">
    <property type="taxonomic scope" value="Eukaryota"/>
</dbReference>
<keyword evidence="5" id="KW-0472">Membrane</keyword>
<dbReference type="InParanoid" id="K3WZ86"/>
<dbReference type="PRINTS" id="PR00744">
    <property type="entry name" value="GLHYDRLASE37"/>
</dbReference>
<dbReference type="PROSITE" id="PS00928">
    <property type="entry name" value="TREHALASE_2"/>
    <property type="match status" value="1"/>
</dbReference>
<dbReference type="GO" id="GO:0005993">
    <property type="term" value="P:trehalose catabolic process"/>
    <property type="evidence" value="ECO:0007669"/>
    <property type="project" value="TreeGrafter"/>
</dbReference>
<evidence type="ECO:0000256" key="4">
    <source>
        <dbReference type="RuleBase" id="RU361180"/>
    </source>
</evidence>
<proteinExistence type="inferred from homology"/>
<evidence type="ECO:0000256" key="5">
    <source>
        <dbReference type="SAM" id="Phobius"/>
    </source>
</evidence>
<keyword evidence="5" id="KW-1133">Transmembrane helix</keyword>
<dbReference type="PANTHER" id="PTHR23403:SF1">
    <property type="entry name" value="TREHALASE"/>
    <property type="match status" value="1"/>
</dbReference>
<dbReference type="InterPro" id="IPR001661">
    <property type="entry name" value="Glyco_hydro_37"/>
</dbReference>
<evidence type="ECO:0000313" key="7">
    <source>
        <dbReference type="Proteomes" id="UP000019132"/>
    </source>
</evidence>
<dbReference type="InterPro" id="IPR018232">
    <property type="entry name" value="Glyco_hydro_37_CS"/>
</dbReference>
<dbReference type="STRING" id="431595.K3WZ86"/>
<keyword evidence="3 4" id="KW-0326">Glycosidase</keyword>
<sequence>MDVTARVALPGAQGGGPGRGLVVFGPSTTASASMPRSSRPAPQAAVASPFPLQRLVVLVFVAIVGMATVLTSATLAAHTLAATTARSSFRVVLPQALTAAASSAVLESRPDRSDHEQLLSIFCSGPLLHDIQMNHVFADSKHFVDMPIKATSNPATILYEYDAYIKSQGPGWMLLEQKDRIVKLRQFLDKHFDEPGADLTPVVPLDYQETQLPPAIAAIESSAFREWAFQLHKLWKILGRVPNPDVQSSFLHARPVEHLQLQRTQNVLVVPGGRFRESYYWDSFWIVEGLLVSNMKQTARGVVNNLLEYVTEFGFVPNGGRIYYLTRSQPPMLSDMVRLVAMKNNDSVAAFSAEPGAGDASNYDLEYLQVVVPILEKEYAFWMQTGPSGHAVEVEAPANADSDAVKKGPYILNRYVVHADAPRPESYREDFQDADIAFADPKKFHDTPEIRAKKEVFYNEIIAAAESGWDFSSRWLKDEHTLRTIDTSNVIPVDLNVKLYRVEHNLAHFNALLGNDKAAAFFKDAAAKRAEAMNSILWSDLHQSWRDFLLDTKTHSSIVSVADYSPLWAGRSGLVDVSSAAGKERVASVIASLKSSGLIQVGGIQSTTKVTGQQWDAPNAWPPEQDIIIEGLLALNTKESVELATDLMRTWVKAGYVAWQRTGLMFEKYNATELGGIGNGGEYIPQFGFGWTNGVILKYLSKYQHLLHGVDAST</sequence>
<dbReference type="GO" id="GO:0004555">
    <property type="term" value="F:alpha,alpha-trehalase activity"/>
    <property type="evidence" value="ECO:0007669"/>
    <property type="project" value="UniProtKB-EC"/>
</dbReference>
<evidence type="ECO:0000256" key="3">
    <source>
        <dbReference type="ARBA" id="ARBA00023295"/>
    </source>
</evidence>
<keyword evidence="7" id="KW-1185">Reference proteome</keyword>
<dbReference type="OMA" id="YMVDNHG"/>
<name>K3WZ86_GLOUD</name>
<organism evidence="6 7">
    <name type="scientific">Globisporangium ultimum (strain ATCC 200006 / CBS 805.95 / DAOM BR144)</name>
    <name type="common">Pythium ultimum</name>
    <dbReference type="NCBI Taxonomy" id="431595"/>
    <lineage>
        <taxon>Eukaryota</taxon>
        <taxon>Sar</taxon>
        <taxon>Stramenopiles</taxon>
        <taxon>Oomycota</taxon>
        <taxon>Peronosporomycetes</taxon>
        <taxon>Pythiales</taxon>
        <taxon>Pythiaceae</taxon>
        <taxon>Globisporangium</taxon>
    </lineage>
</organism>
<evidence type="ECO:0000256" key="2">
    <source>
        <dbReference type="ARBA" id="ARBA00022801"/>
    </source>
</evidence>
<dbReference type="HOGENOM" id="CLU_006451_4_0_1"/>
<comment type="catalytic activity">
    <reaction evidence="4">
        <text>alpha,alpha-trehalose + H2O = alpha-D-glucose + beta-D-glucose</text>
        <dbReference type="Rhea" id="RHEA:32675"/>
        <dbReference type="ChEBI" id="CHEBI:15377"/>
        <dbReference type="ChEBI" id="CHEBI:15903"/>
        <dbReference type="ChEBI" id="CHEBI:16551"/>
        <dbReference type="ChEBI" id="CHEBI:17925"/>
        <dbReference type="EC" id="3.2.1.28"/>
    </reaction>
</comment>
<reference evidence="7" key="1">
    <citation type="journal article" date="2010" name="Genome Biol.">
        <title>Genome sequence of the necrotrophic plant pathogen Pythium ultimum reveals original pathogenicity mechanisms and effector repertoire.</title>
        <authorList>
            <person name="Levesque C.A."/>
            <person name="Brouwer H."/>
            <person name="Cano L."/>
            <person name="Hamilton J.P."/>
            <person name="Holt C."/>
            <person name="Huitema E."/>
            <person name="Raffaele S."/>
            <person name="Robideau G.P."/>
            <person name="Thines M."/>
            <person name="Win J."/>
            <person name="Zerillo M.M."/>
            <person name="Beakes G.W."/>
            <person name="Boore J.L."/>
            <person name="Busam D."/>
            <person name="Dumas B."/>
            <person name="Ferriera S."/>
            <person name="Fuerstenberg S.I."/>
            <person name="Gachon C.M."/>
            <person name="Gaulin E."/>
            <person name="Govers F."/>
            <person name="Grenville-Briggs L."/>
            <person name="Horner N."/>
            <person name="Hostetler J."/>
            <person name="Jiang R.H."/>
            <person name="Johnson J."/>
            <person name="Krajaejun T."/>
            <person name="Lin H."/>
            <person name="Meijer H.J."/>
            <person name="Moore B."/>
            <person name="Morris P."/>
            <person name="Phuntmart V."/>
            <person name="Puiu D."/>
            <person name="Shetty J."/>
            <person name="Stajich J.E."/>
            <person name="Tripathy S."/>
            <person name="Wawra S."/>
            <person name="van West P."/>
            <person name="Whitty B.R."/>
            <person name="Coutinho P.M."/>
            <person name="Henrissat B."/>
            <person name="Martin F."/>
            <person name="Thomas P.D."/>
            <person name="Tyler B.M."/>
            <person name="De Vries R.P."/>
            <person name="Kamoun S."/>
            <person name="Yandell M."/>
            <person name="Tisserat N."/>
            <person name="Buell C.R."/>
        </authorList>
    </citation>
    <scope>NUCLEOTIDE SEQUENCE</scope>
    <source>
        <strain evidence="7">DAOM:BR144</strain>
    </source>
</reference>
<reference evidence="7" key="2">
    <citation type="submission" date="2010-04" db="EMBL/GenBank/DDBJ databases">
        <authorList>
            <person name="Buell R."/>
            <person name="Hamilton J."/>
            <person name="Hostetler J."/>
        </authorList>
    </citation>
    <scope>NUCLEOTIDE SEQUENCE [LARGE SCALE GENOMIC DNA]</scope>
    <source>
        <strain evidence="7">DAOM:BR144</strain>
    </source>
</reference>
<dbReference type="Proteomes" id="UP000019132">
    <property type="component" value="Unassembled WGS sequence"/>
</dbReference>
<feature type="transmembrane region" description="Helical" evidence="5">
    <location>
        <begin position="55"/>
        <end position="77"/>
    </location>
</feature>
<evidence type="ECO:0000256" key="1">
    <source>
        <dbReference type="ARBA" id="ARBA00005615"/>
    </source>
</evidence>
<dbReference type="VEuPathDB" id="FungiDB:PYU1_G010265"/>
<dbReference type="EMBL" id="GL376602">
    <property type="status" value="NOT_ANNOTATED_CDS"/>
    <property type="molecule type" value="Genomic_DNA"/>
</dbReference>
<dbReference type="PANTHER" id="PTHR23403">
    <property type="entry name" value="TREHALASE"/>
    <property type="match status" value="1"/>
</dbReference>
<dbReference type="AlphaFoldDB" id="K3WZ86"/>
<protein>
    <recommendedName>
        <fullName evidence="4">Trehalase</fullName>
        <ecNumber evidence="4">3.2.1.28</ecNumber>
    </recommendedName>
    <alternativeName>
        <fullName evidence="4">Alpha-trehalose glucohydrolase</fullName>
    </alternativeName>
</protein>
<keyword evidence="5" id="KW-0812">Transmembrane</keyword>
<evidence type="ECO:0000313" key="6">
    <source>
        <dbReference type="EnsemblProtists" id="PYU1_T010285"/>
    </source>
</evidence>
<dbReference type="Gene3D" id="1.50.10.10">
    <property type="match status" value="1"/>
</dbReference>
<reference evidence="6" key="3">
    <citation type="submission" date="2015-02" db="UniProtKB">
        <authorList>
            <consortium name="EnsemblProtists"/>
        </authorList>
    </citation>
    <scope>IDENTIFICATION</scope>
    <source>
        <strain evidence="6">DAOM BR144</strain>
    </source>
</reference>
<dbReference type="SUPFAM" id="SSF48208">
    <property type="entry name" value="Six-hairpin glycosidases"/>
    <property type="match status" value="1"/>
</dbReference>
<comment type="similarity">
    <text evidence="1 4">Belongs to the glycosyl hydrolase 37 family.</text>
</comment>
<dbReference type="Pfam" id="PF01204">
    <property type="entry name" value="Trehalase"/>
    <property type="match status" value="1"/>
</dbReference>
<dbReference type="InterPro" id="IPR012341">
    <property type="entry name" value="6hp_glycosidase-like_sf"/>
</dbReference>
<accession>K3WZ86</accession>